<evidence type="ECO:0000313" key="2">
    <source>
        <dbReference type="Proteomes" id="UP001642360"/>
    </source>
</evidence>
<gene>
    <name evidence="1" type="ORF">ILEXP_LOCUS17757</name>
</gene>
<feature type="non-terminal residue" evidence="1">
    <location>
        <position position="112"/>
    </location>
</feature>
<sequence>MAETAIDDDLVRSARKLSILFQYKKLELWTISLKKFAEKHSEHNELNILLTKIGDVVGKAVSIIRLYFDDDSGKKLFGFMEYTLVRDLQDITTQTQNIIKMYDVENQQGEEA</sequence>
<proteinExistence type="predicted"/>
<dbReference type="EMBL" id="CAUOFW020001923">
    <property type="protein sequence ID" value="CAK9149690.1"/>
    <property type="molecule type" value="Genomic_DNA"/>
</dbReference>
<comment type="caution">
    <text evidence="1">The sequence shown here is derived from an EMBL/GenBank/DDBJ whole genome shotgun (WGS) entry which is preliminary data.</text>
</comment>
<evidence type="ECO:0000313" key="1">
    <source>
        <dbReference type="EMBL" id="CAK9149690.1"/>
    </source>
</evidence>
<dbReference type="Proteomes" id="UP001642360">
    <property type="component" value="Unassembled WGS sequence"/>
</dbReference>
<accession>A0ABC8RXJ9</accession>
<dbReference type="AlphaFoldDB" id="A0ABC8RXJ9"/>
<reference evidence="1 2" key="1">
    <citation type="submission" date="2024-02" db="EMBL/GenBank/DDBJ databases">
        <authorList>
            <person name="Vignale AGUSTIN F."/>
            <person name="Sosa J E."/>
            <person name="Modenutti C."/>
        </authorList>
    </citation>
    <scope>NUCLEOTIDE SEQUENCE [LARGE SCALE GENOMIC DNA]</scope>
</reference>
<name>A0ABC8RXJ9_9AQUA</name>
<organism evidence="1 2">
    <name type="scientific">Ilex paraguariensis</name>
    <name type="common">yerba mate</name>
    <dbReference type="NCBI Taxonomy" id="185542"/>
    <lineage>
        <taxon>Eukaryota</taxon>
        <taxon>Viridiplantae</taxon>
        <taxon>Streptophyta</taxon>
        <taxon>Embryophyta</taxon>
        <taxon>Tracheophyta</taxon>
        <taxon>Spermatophyta</taxon>
        <taxon>Magnoliopsida</taxon>
        <taxon>eudicotyledons</taxon>
        <taxon>Gunneridae</taxon>
        <taxon>Pentapetalae</taxon>
        <taxon>asterids</taxon>
        <taxon>campanulids</taxon>
        <taxon>Aquifoliales</taxon>
        <taxon>Aquifoliaceae</taxon>
        <taxon>Ilex</taxon>
    </lineage>
</organism>
<protein>
    <submittedName>
        <fullName evidence="1">Uncharacterized protein</fullName>
    </submittedName>
</protein>
<keyword evidence="2" id="KW-1185">Reference proteome</keyword>